<gene>
    <name evidence="1" type="ORF">HC175_22510</name>
</gene>
<dbReference type="EMBL" id="JAAVJR010001431">
    <property type="protein sequence ID" value="NJW55691.1"/>
    <property type="molecule type" value="Genomic_DNA"/>
</dbReference>
<dbReference type="Proteomes" id="UP000703674">
    <property type="component" value="Unassembled WGS sequence"/>
</dbReference>
<evidence type="ECO:0000313" key="2">
    <source>
        <dbReference type="Proteomes" id="UP000703674"/>
    </source>
</evidence>
<protein>
    <submittedName>
        <fullName evidence="1">Mobilization protein</fullName>
    </submittedName>
</protein>
<proteinExistence type="predicted"/>
<feature type="non-terminal residue" evidence="1">
    <location>
        <position position="73"/>
    </location>
</feature>
<keyword evidence="2" id="KW-1185">Reference proteome</keyword>
<sequence>MIGKGHSISRTRESIAYGWNQYKDAEVVHKEFLSGDTPQDIAEEFKIIQSKNDRCINNTLSFVVSPTIEDGKK</sequence>
<organism evidence="1 2">
    <name type="scientific">Salinimicrobium oceani</name>
    <dbReference type="NCBI Taxonomy" id="2722702"/>
    <lineage>
        <taxon>Bacteria</taxon>
        <taxon>Pseudomonadati</taxon>
        <taxon>Bacteroidota</taxon>
        <taxon>Flavobacteriia</taxon>
        <taxon>Flavobacteriales</taxon>
        <taxon>Flavobacteriaceae</taxon>
        <taxon>Salinimicrobium</taxon>
    </lineage>
</organism>
<name>A0ABX1DB82_9FLAO</name>
<reference evidence="1 2" key="1">
    <citation type="submission" date="2020-03" db="EMBL/GenBank/DDBJ databases">
        <title>Salinimicrobium sp. nov, isolated from SCS.</title>
        <authorList>
            <person name="Cao W.R."/>
        </authorList>
    </citation>
    <scope>NUCLEOTIDE SEQUENCE [LARGE SCALE GENOMIC DNA]</scope>
    <source>
        <strain evidence="2">J15B91</strain>
    </source>
</reference>
<comment type="caution">
    <text evidence="1">The sequence shown here is derived from an EMBL/GenBank/DDBJ whole genome shotgun (WGS) entry which is preliminary data.</text>
</comment>
<accession>A0ABX1DB82</accession>
<evidence type="ECO:0000313" key="1">
    <source>
        <dbReference type="EMBL" id="NJW55691.1"/>
    </source>
</evidence>